<feature type="compositionally biased region" description="Low complexity" evidence="1">
    <location>
        <begin position="508"/>
        <end position="522"/>
    </location>
</feature>
<dbReference type="SUPFAM" id="SSF48350">
    <property type="entry name" value="GTPase activation domain, GAP"/>
    <property type="match status" value="1"/>
</dbReference>
<feature type="compositionally biased region" description="Low complexity" evidence="1">
    <location>
        <begin position="485"/>
        <end position="496"/>
    </location>
</feature>
<feature type="compositionally biased region" description="Pro residues" evidence="1">
    <location>
        <begin position="473"/>
        <end position="484"/>
    </location>
</feature>
<feature type="region of interest" description="Disordered" evidence="1">
    <location>
        <begin position="418"/>
        <end position="573"/>
    </location>
</feature>
<feature type="compositionally biased region" description="Pro residues" evidence="1">
    <location>
        <begin position="497"/>
        <end position="507"/>
    </location>
</feature>
<organism evidence="3">
    <name type="scientific">Absidia glauca</name>
    <name type="common">Pin mould</name>
    <dbReference type="NCBI Taxonomy" id="4829"/>
    <lineage>
        <taxon>Eukaryota</taxon>
        <taxon>Fungi</taxon>
        <taxon>Fungi incertae sedis</taxon>
        <taxon>Mucoromycota</taxon>
        <taxon>Mucoromycotina</taxon>
        <taxon>Mucoromycetes</taxon>
        <taxon>Mucorales</taxon>
        <taxon>Cunninghamellaceae</taxon>
        <taxon>Absidia</taxon>
    </lineage>
</organism>
<dbReference type="EMBL" id="LT551908">
    <property type="protein sequence ID" value="SAL97754.1"/>
    <property type="molecule type" value="Genomic_DNA"/>
</dbReference>
<dbReference type="AlphaFoldDB" id="A0A163J8C9"/>
<evidence type="ECO:0000313" key="3">
    <source>
        <dbReference type="EMBL" id="SAL97754.1"/>
    </source>
</evidence>
<dbReference type="Gene3D" id="1.10.555.10">
    <property type="entry name" value="Rho GTPase activation protein"/>
    <property type="match status" value="1"/>
</dbReference>
<evidence type="ECO:0000256" key="1">
    <source>
        <dbReference type="SAM" id="MobiDB-lite"/>
    </source>
</evidence>
<feature type="compositionally biased region" description="Low complexity" evidence="1">
    <location>
        <begin position="452"/>
        <end position="464"/>
    </location>
</feature>
<dbReference type="InterPro" id="IPR000198">
    <property type="entry name" value="RhoGAP_dom"/>
</dbReference>
<dbReference type="OrthoDB" id="2360820at2759"/>
<name>A0A163J8C9_ABSGL</name>
<feature type="region of interest" description="Disordered" evidence="1">
    <location>
        <begin position="199"/>
        <end position="225"/>
    </location>
</feature>
<keyword evidence="4" id="KW-1185">Reference proteome</keyword>
<feature type="domain" description="Rho-GAP" evidence="2">
    <location>
        <begin position="1"/>
        <end position="170"/>
    </location>
</feature>
<dbReference type="OMA" id="MYYSFDF"/>
<proteinExistence type="predicted"/>
<dbReference type="InterPro" id="IPR008936">
    <property type="entry name" value="Rho_GTPase_activation_prot"/>
</dbReference>
<accession>A0A163J8C9</accession>
<evidence type="ECO:0000313" key="4">
    <source>
        <dbReference type="Proteomes" id="UP000078561"/>
    </source>
</evidence>
<dbReference type="InParanoid" id="A0A163J8C9"/>
<feature type="compositionally biased region" description="Polar residues" evidence="1">
    <location>
        <begin position="558"/>
        <end position="573"/>
    </location>
</feature>
<reference evidence="3" key="1">
    <citation type="submission" date="2016-04" db="EMBL/GenBank/DDBJ databases">
        <authorList>
            <person name="Evans L.H."/>
            <person name="Alamgir A."/>
            <person name="Owens N."/>
            <person name="Weber N.D."/>
            <person name="Virtaneva K."/>
            <person name="Barbian K."/>
            <person name="Babar A."/>
            <person name="Rosenke K."/>
        </authorList>
    </citation>
    <scope>NUCLEOTIDE SEQUENCE [LARGE SCALE GENOMIC DNA]</scope>
    <source>
        <strain evidence="3">CBS 101.48</strain>
    </source>
</reference>
<feature type="region of interest" description="Disordered" evidence="1">
    <location>
        <begin position="376"/>
        <end position="402"/>
    </location>
</feature>
<protein>
    <recommendedName>
        <fullName evidence="2">Rho-GAP domain-containing protein</fullName>
    </recommendedName>
</protein>
<sequence length="601" mass="67702">MSYSFDFGAQVTRICMDEIRSRGLDERKILRKSAPNSILLLKVFRQQNCTADDLIPVSIHSVATLMQDTLWCCHERIVPKKVWRIINYETCTLPNLSKVLTKKGETLLIEILDFLVEVMQHKAKNLMDAYHLGEAMGKVTLGPADCDPIIAEKAGHFMTRMIIEHSKWLTQIKRPHSSSYRHLNQFRFSAPVILTTSSTASSSSSSYLSTSSSSSSSSSSASSASSSLHLLPTSFTTDQEELLRPMSKNEAAKAKAKSYNRLIQRIKNFNVDWIDFADVGLRAMLDDDYELEPVPKDEPWISIFASHLDPKDANASPLLYRIMSQATLEEPPVPSDPFASSYWFQHRHSHPVLQTNQSGGPAFSEFAPLIQSIKNHQYQHQHPSSTHTSSQWQEKASKSHLQKINHSLSNMKNNLRKRQTSSPHMEDGGSGFSDNSPLKDDSMLSDVDSGIQPQDQQHQQQYYHQHQKHNQLPPLPQSQFPSPPQQQHHTTDQTPPKQQPQSPPLTPPQARQQNQPHQQQTPPSTPPQPIQQQQPQRHLPHLPSTNSIQRQFDDTSSTKDQQSLLSVGSKHNQVKNIMRRVIKIGNTGSGSSSSIKKTIQA</sequence>
<dbReference type="Proteomes" id="UP000078561">
    <property type="component" value="Unassembled WGS sequence"/>
</dbReference>
<dbReference type="GO" id="GO:0007165">
    <property type="term" value="P:signal transduction"/>
    <property type="evidence" value="ECO:0007669"/>
    <property type="project" value="InterPro"/>
</dbReference>
<gene>
    <name evidence="3" type="primary">ABSGL_03262.1 scaffold 4278</name>
</gene>
<dbReference type="PROSITE" id="PS50238">
    <property type="entry name" value="RHOGAP"/>
    <property type="match status" value="1"/>
</dbReference>
<dbReference type="Pfam" id="PF00620">
    <property type="entry name" value="RhoGAP"/>
    <property type="match status" value="1"/>
</dbReference>
<feature type="compositionally biased region" description="Low complexity" evidence="1">
    <location>
        <begin position="376"/>
        <end position="391"/>
    </location>
</feature>
<feature type="compositionally biased region" description="Low complexity" evidence="1">
    <location>
        <begin position="530"/>
        <end position="544"/>
    </location>
</feature>
<evidence type="ECO:0000259" key="2">
    <source>
        <dbReference type="PROSITE" id="PS50238"/>
    </source>
</evidence>